<comment type="function">
    <text evidence="9">Exoribonuclease involved in ribosome biosynthesis. Involved in the processing of ITS1, the internal transcribed spacer localized between the 18S and 5.8S rRNAs.</text>
</comment>
<dbReference type="FunFam" id="3.30.420.10:FF:000007">
    <property type="entry name" value="Interferon-stimulated exonuclease gene 20"/>
    <property type="match status" value="1"/>
</dbReference>
<evidence type="ECO:0000256" key="4">
    <source>
        <dbReference type="ARBA" id="ARBA00022552"/>
    </source>
</evidence>
<keyword evidence="8" id="KW-0539">Nucleus</keyword>
<reference evidence="12 13" key="1">
    <citation type="journal article" date="2024" name="Nat. Commun.">
        <title>Phylogenomics reveals the evolutionary origins of lichenization in chlorophyte algae.</title>
        <authorList>
            <person name="Puginier C."/>
            <person name="Libourel C."/>
            <person name="Otte J."/>
            <person name="Skaloud P."/>
            <person name="Haon M."/>
            <person name="Grisel S."/>
            <person name="Petersen M."/>
            <person name="Berrin J.G."/>
            <person name="Delaux P.M."/>
            <person name="Dal Grande F."/>
            <person name="Keller J."/>
        </authorList>
    </citation>
    <scope>NUCLEOTIDE SEQUENCE [LARGE SCALE GENOMIC DNA]</scope>
    <source>
        <strain evidence="12 13">SAG 2523</strain>
    </source>
</reference>
<dbReference type="GO" id="GO:0005634">
    <property type="term" value="C:nucleus"/>
    <property type="evidence" value="ECO:0007669"/>
    <property type="project" value="UniProtKB-SubCell"/>
</dbReference>
<organism evidence="12 13">
    <name type="scientific">Apatococcus fuscideae</name>
    <dbReference type="NCBI Taxonomy" id="2026836"/>
    <lineage>
        <taxon>Eukaryota</taxon>
        <taxon>Viridiplantae</taxon>
        <taxon>Chlorophyta</taxon>
        <taxon>core chlorophytes</taxon>
        <taxon>Trebouxiophyceae</taxon>
        <taxon>Chlorellales</taxon>
        <taxon>Chlorellaceae</taxon>
        <taxon>Apatococcus</taxon>
    </lineage>
</organism>
<evidence type="ECO:0000256" key="3">
    <source>
        <dbReference type="ARBA" id="ARBA00016937"/>
    </source>
</evidence>
<name>A0AAW1T6N0_9CHLO</name>
<keyword evidence="7" id="KW-0269">Exonuclease</keyword>
<evidence type="ECO:0000313" key="13">
    <source>
        <dbReference type="Proteomes" id="UP001485043"/>
    </source>
</evidence>
<evidence type="ECO:0000259" key="11">
    <source>
        <dbReference type="SMART" id="SM00479"/>
    </source>
</evidence>
<evidence type="ECO:0000256" key="5">
    <source>
        <dbReference type="ARBA" id="ARBA00022722"/>
    </source>
</evidence>
<dbReference type="GO" id="GO:0008408">
    <property type="term" value="F:3'-5' exonuclease activity"/>
    <property type="evidence" value="ECO:0007669"/>
    <property type="project" value="InterPro"/>
</dbReference>
<evidence type="ECO:0000256" key="9">
    <source>
        <dbReference type="ARBA" id="ARBA00025599"/>
    </source>
</evidence>
<keyword evidence="5" id="KW-0540">Nuclease</keyword>
<evidence type="ECO:0000313" key="12">
    <source>
        <dbReference type="EMBL" id="KAK9865391.1"/>
    </source>
</evidence>
<sequence length="391" mass="42587">MKKPNKFKTDGFLLTKHAELSAKPKLNSKDSRLLRQVAEQSVQLLQPQAVETVDQSGTDSKRAKKRKRATLAEGCIPAAGRDSGDTSEPRAVATEEASLPQQDAATKSAPEAPPKKKLKLKLSAPPAIGGGPVNPNWQALQTTLQHGHRKRRKLAAASAVAGGKVKKQLKEPEQRGSSSAVTQVLAVDCEMVGVGPDGSRSALARVCIVNNMGTVLLDKFVRPLERVTDFRTRWSGVRPADLRNAEALDDVAAEVAKLVDGRILVGHAITNDLQVLLLGHPRRLIRDTAFYPPLMRKVGPTQRFKPQALRHLAAAQLGLAIQAGEHSPVDDARATLYLYHRHRKEWEHMLQHASQPLQHAVQLVPGSSGKVKRQKQVQGLDMGLAMEMADL</sequence>
<feature type="region of interest" description="Disordered" evidence="10">
    <location>
        <begin position="158"/>
        <end position="177"/>
    </location>
</feature>
<dbReference type="EMBL" id="JALJOV010000253">
    <property type="protein sequence ID" value="KAK9865391.1"/>
    <property type="molecule type" value="Genomic_DNA"/>
</dbReference>
<evidence type="ECO:0000256" key="7">
    <source>
        <dbReference type="ARBA" id="ARBA00022839"/>
    </source>
</evidence>
<dbReference type="SMART" id="SM00479">
    <property type="entry name" value="EXOIII"/>
    <property type="match status" value="1"/>
</dbReference>
<evidence type="ECO:0000256" key="8">
    <source>
        <dbReference type="ARBA" id="ARBA00023242"/>
    </source>
</evidence>
<evidence type="ECO:0000256" key="6">
    <source>
        <dbReference type="ARBA" id="ARBA00022801"/>
    </source>
</evidence>
<dbReference type="InterPro" id="IPR012337">
    <property type="entry name" value="RNaseH-like_sf"/>
</dbReference>
<keyword evidence="4" id="KW-0698">rRNA processing</keyword>
<dbReference type="PANTHER" id="PTHR12801">
    <property type="entry name" value="RNA EXONUCLEASE REXO1 / RECO3 FAMILY MEMBER-RELATED"/>
    <property type="match status" value="1"/>
</dbReference>
<feature type="region of interest" description="Disordered" evidence="10">
    <location>
        <begin position="48"/>
        <end position="118"/>
    </location>
</feature>
<dbReference type="InterPro" id="IPR036397">
    <property type="entry name" value="RNaseH_sf"/>
</dbReference>
<dbReference type="GO" id="GO:0006364">
    <property type="term" value="P:rRNA processing"/>
    <property type="evidence" value="ECO:0007669"/>
    <property type="project" value="UniProtKB-KW"/>
</dbReference>
<comment type="caution">
    <text evidence="12">The sequence shown here is derived from an EMBL/GenBank/DDBJ whole genome shotgun (WGS) entry which is preliminary data.</text>
</comment>
<comment type="subcellular location">
    <subcellularLocation>
        <location evidence="1">Nucleus</location>
    </subcellularLocation>
</comment>
<keyword evidence="13" id="KW-1185">Reference proteome</keyword>
<dbReference type="GO" id="GO:0003676">
    <property type="term" value="F:nucleic acid binding"/>
    <property type="evidence" value="ECO:0007669"/>
    <property type="project" value="InterPro"/>
</dbReference>
<keyword evidence="6" id="KW-0378">Hydrolase</keyword>
<feature type="domain" description="Exonuclease" evidence="11">
    <location>
        <begin position="183"/>
        <end position="348"/>
    </location>
</feature>
<evidence type="ECO:0000256" key="10">
    <source>
        <dbReference type="SAM" id="MobiDB-lite"/>
    </source>
</evidence>
<dbReference type="Gene3D" id="3.30.420.10">
    <property type="entry name" value="Ribonuclease H-like superfamily/Ribonuclease H"/>
    <property type="match status" value="1"/>
</dbReference>
<dbReference type="InterPro" id="IPR047021">
    <property type="entry name" value="REXO1/3/4-like"/>
</dbReference>
<dbReference type="Proteomes" id="UP001485043">
    <property type="component" value="Unassembled WGS sequence"/>
</dbReference>
<comment type="similarity">
    <text evidence="2">Belongs to the REXO4 family.</text>
</comment>
<accession>A0AAW1T6N0</accession>
<dbReference type="InterPro" id="IPR037431">
    <property type="entry name" value="REX4_DEDDh_dom"/>
</dbReference>
<dbReference type="CDD" id="cd06144">
    <property type="entry name" value="REX4_like"/>
    <property type="match status" value="1"/>
</dbReference>
<proteinExistence type="inferred from homology"/>
<dbReference type="SUPFAM" id="SSF53098">
    <property type="entry name" value="Ribonuclease H-like"/>
    <property type="match status" value="1"/>
</dbReference>
<dbReference type="PANTHER" id="PTHR12801:SF45">
    <property type="entry name" value="RNA EXONUCLEASE 4"/>
    <property type="match status" value="1"/>
</dbReference>
<protein>
    <recommendedName>
        <fullName evidence="3">RNA exonuclease 4</fullName>
    </recommendedName>
</protein>
<gene>
    <name evidence="12" type="ORF">WJX84_005520</name>
</gene>
<evidence type="ECO:0000256" key="2">
    <source>
        <dbReference type="ARBA" id="ARBA00010489"/>
    </source>
</evidence>
<dbReference type="AlphaFoldDB" id="A0AAW1T6N0"/>
<dbReference type="InterPro" id="IPR013520">
    <property type="entry name" value="Ribonucl_H"/>
</dbReference>
<evidence type="ECO:0000256" key="1">
    <source>
        <dbReference type="ARBA" id="ARBA00004123"/>
    </source>
</evidence>
<dbReference type="Pfam" id="PF00929">
    <property type="entry name" value="RNase_T"/>
    <property type="match status" value="1"/>
</dbReference>